<accession>E6K037</accession>
<evidence type="ECO:0000313" key="2">
    <source>
        <dbReference type="Proteomes" id="UP000004946"/>
    </source>
</evidence>
<proteinExistence type="predicted"/>
<dbReference type="AlphaFoldDB" id="E6K037"/>
<organism evidence="1 2">
    <name type="scientific">Parascardovia denticolens DSM 10105 = JCM 12538</name>
    <dbReference type="NCBI Taxonomy" id="864564"/>
    <lineage>
        <taxon>Bacteria</taxon>
        <taxon>Bacillati</taxon>
        <taxon>Actinomycetota</taxon>
        <taxon>Actinomycetes</taxon>
        <taxon>Bifidobacteriales</taxon>
        <taxon>Bifidobacteriaceae</taxon>
        <taxon>Parascardovia</taxon>
    </lineage>
</organism>
<name>E6K037_PARDN</name>
<keyword evidence="2" id="KW-1185">Reference proteome</keyword>
<gene>
    <name evidence="1" type="ORF">HMPREF0620_1154</name>
</gene>
<protein>
    <submittedName>
        <fullName evidence="1">Uncharacterized protein</fullName>
    </submittedName>
</protein>
<sequence length="61" mass="6770">MGIDTHQMIQVRARGNTGMCLLASVCYGRPLGLEIVRFKRLIGFCGGKIRDGNALDFRQSK</sequence>
<dbReference type="EMBL" id="AEON01000001">
    <property type="protein sequence ID" value="EFT84149.1"/>
    <property type="molecule type" value="Genomic_DNA"/>
</dbReference>
<dbReference type="Proteomes" id="UP000004946">
    <property type="component" value="Chromosome"/>
</dbReference>
<dbReference type="HOGENOM" id="CLU_2918480_0_0_11"/>
<reference evidence="1 2" key="1">
    <citation type="submission" date="2010-12" db="EMBL/GenBank/DDBJ databases">
        <authorList>
            <person name="Muzny D."/>
            <person name="Qin X."/>
            <person name="Buhay C."/>
            <person name="Dugan-Rocha S."/>
            <person name="Ding Y."/>
            <person name="Chen G."/>
            <person name="Hawes A."/>
            <person name="Holder M."/>
            <person name="Jhangiani S."/>
            <person name="Johnson A."/>
            <person name="Khan Z."/>
            <person name="Li Z."/>
            <person name="Liu W."/>
            <person name="Liu X."/>
            <person name="Perez L."/>
            <person name="Shen H."/>
            <person name="Wang Q."/>
            <person name="Watt J."/>
            <person name="Xi L."/>
            <person name="Xin Y."/>
            <person name="Zhou J."/>
            <person name="Deng J."/>
            <person name="Jiang H."/>
            <person name="Liu Y."/>
            <person name="Qu J."/>
            <person name="Song X.-Z."/>
            <person name="Zhang L."/>
            <person name="Villasana D."/>
            <person name="Johnson A."/>
            <person name="Liu J."/>
            <person name="Liyanage D."/>
            <person name="Lorensuhewa L."/>
            <person name="Robinson T."/>
            <person name="Song A."/>
            <person name="Song B.-B."/>
            <person name="Dinh H."/>
            <person name="Thornton R."/>
            <person name="Coyle M."/>
            <person name="Francisco L."/>
            <person name="Jackson L."/>
            <person name="Javaid M."/>
            <person name="Korchina V."/>
            <person name="Kovar C."/>
            <person name="Mata R."/>
            <person name="Mathew T."/>
            <person name="Ngo R."/>
            <person name="Nguyen L."/>
            <person name="Nguyen N."/>
            <person name="Okwuonu G."/>
            <person name="Ongeri F."/>
            <person name="Pham C."/>
            <person name="Simmons D."/>
            <person name="Wilczek-Boney K."/>
            <person name="Hale W."/>
            <person name="Jakkamsetti A."/>
            <person name="Pham P."/>
            <person name="Ruth R."/>
            <person name="San Lucas F."/>
            <person name="Warren J."/>
            <person name="Zhang J."/>
            <person name="Zhao Z."/>
            <person name="Zhou C."/>
            <person name="Zhu D."/>
            <person name="Lee S."/>
            <person name="Bess C."/>
            <person name="Blankenburg K."/>
            <person name="Forbes L."/>
            <person name="Fu Q."/>
            <person name="Gubbala S."/>
            <person name="Hirani K."/>
            <person name="Jayaseelan J.C."/>
            <person name="Lara F."/>
            <person name="Munidasa M."/>
            <person name="Palculict T."/>
            <person name="Patil S."/>
            <person name="Pu L.-L."/>
            <person name="Saada N."/>
            <person name="Tang L."/>
            <person name="Weissenberger G."/>
            <person name="Zhu Y."/>
            <person name="Hemphill L."/>
            <person name="Shang Y."/>
            <person name="Youmans B."/>
            <person name="Ayvaz T."/>
            <person name="Ross M."/>
            <person name="Santibanez J."/>
            <person name="Aqrawi P."/>
            <person name="Gross S."/>
            <person name="Joshi V."/>
            <person name="Fowler G."/>
            <person name="Nazareth L."/>
            <person name="Reid J."/>
            <person name="Worley K."/>
            <person name="Petrosino J."/>
            <person name="Highlander S."/>
            <person name="Gibbs R."/>
        </authorList>
    </citation>
    <scope>NUCLEOTIDE SEQUENCE [LARGE SCALE GENOMIC DNA]</scope>
    <source>
        <strain evidence="1 2">DSM 10105</strain>
    </source>
</reference>
<comment type="caution">
    <text evidence="1">The sequence shown here is derived from an EMBL/GenBank/DDBJ whole genome shotgun (WGS) entry which is preliminary data.</text>
</comment>
<evidence type="ECO:0000313" key="1">
    <source>
        <dbReference type="EMBL" id="EFT84149.1"/>
    </source>
</evidence>